<organism evidence="1">
    <name type="scientific">Polynucleobacter necessarius subsp. necessarius (strain STIR1)</name>
    <dbReference type="NCBI Taxonomy" id="452638"/>
    <lineage>
        <taxon>Bacteria</taxon>
        <taxon>Pseudomonadati</taxon>
        <taxon>Pseudomonadota</taxon>
        <taxon>Betaproteobacteria</taxon>
        <taxon>Burkholderiales</taxon>
        <taxon>Burkholderiaceae</taxon>
        <taxon>Polynucleobacter</taxon>
    </lineage>
</organism>
<sequence length="100" mass="11574">MTFAVTGKTLKADADIWSIIKIAKKDFDFDNFCVIIKQPIMAKSRYIEQIPRRPQFWSKPKRYLGISIPGLTLHLEQAYLKKSDEVRFSLPPQTYPGKAK</sequence>
<dbReference type="STRING" id="452638.Pnec_0275"/>
<gene>
    <name evidence="1" type="ordered locus">Pnec_0275</name>
</gene>
<dbReference type="KEGG" id="pne:Pnec_0275"/>
<evidence type="ECO:0000313" key="1">
    <source>
        <dbReference type="EMBL" id="ACB43570.1"/>
    </source>
</evidence>
<name>B1XT93_POLNS</name>
<protein>
    <submittedName>
        <fullName evidence="1">Uncharacterized protein</fullName>
    </submittedName>
</protein>
<proteinExistence type="predicted"/>
<dbReference type="EMBL" id="CP001010">
    <property type="protein sequence ID" value="ACB43570.1"/>
    <property type="molecule type" value="Genomic_DNA"/>
</dbReference>
<reference evidence="1" key="1">
    <citation type="submission" date="2008-03" db="EMBL/GenBank/DDBJ databases">
        <title>Complete sequence of Polynucleobacter necessarius STIR1.</title>
        <authorList>
            <consortium name="US DOE Joint Genome Institute"/>
            <person name="Copeland A."/>
            <person name="Lucas S."/>
            <person name="Lapidus A."/>
            <person name="Barry K."/>
            <person name="Detter J.C."/>
            <person name="Glavina del Rio T."/>
            <person name="Hammon N."/>
            <person name="Israni S."/>
            <person name="Dalin E."/>
            <person name="Tice H."/>
            <person name="Pitluck S."/>
            <person name="Chain P."/>
            <person name="Malfatti S."/>
            <person name="Shin M."/>
            <person name="Vergez L."/>
            <person name="Schmutz J."/>
            <person name="Larimer F."/>
            <person name="Land M."/>
            <person name="Hauser L."/>
            <person name="Kyrpides N."/>
            <person name="Kim E."/>
            <person name="Hahn M."/>
            <person name="Richardson P."/>
        </authorList>
    </citation>
    <scope>NUCLEOTIDE SEQUENCE [LARGE SCALE GENOMIC DNA]</scope>
    <source>
        <strain evidence="1">STIR1</strain>
    </source>
</reference>
<accession>B1XT93</accession>
<dbReference type="HOGENOM" id="CLU_2303371_0_0_4"/>
<dbReference type="AlphaFoldDB" id="B1XT93"/>